<sequence>MSNALIAQAQDQTTPFSGLWLIEDGQGLSEAIKNGDWISGGLSAFGAIADTAAAILDPIGQLIGMGLAWVIDHISPIKDWFNDLTGNAAEVSAFADTWTNIAGRMRDSGDLMRKRLSDMDGMSGMTVDAYLAYAEGLSTHLGASGDWAEAIATGMRIASTIVQTVHDLARDAISQIVGTAASAAITTAATLGLGSPVAIAQVTTRVSSLSGKVGHAVDKLKTAIRALQDLVRKLQELMEKAAGVFVGAVTRSPRTARQTANVADEVTDTARTASRSTTPGHGSFDPPPTSNRVKIDTADGPGPRTTFGDRTDLEPNTHYSVEGRGEFYTNESGRVVHVEAEYGTRGNINWDLRNPQPDATYVVHPVVTNPQPGVNYAHVFETDELARTKTAYTENLVMGNAYRSPSIQDRIGDLGGDGFEGGHIFGKAFGGGPEDVNMTSMIEHLNRGPGNTYGNLEGQWRRMLDTDPPPKIEVRIRNHYSADSLVPDRYTVEYKIDNNDITTKEFENVSTK</sequence>
<feature type="region of interest" description="Disordered" evidence="2">
    <location>
        <begin position="257"/>
        <end position="316"/>
    </location>
</feature>
<evidence type="ECO:0000256" key="1">
    <source>
        <dbReference type="SAM" id="Coils"/>
    </source>
</evidence>
<reference evidence="4 6" key="1">
    <citation type="submission" date="2018-10" db="EMBL/GenBank/DDBJ databases">
        <authorList>
            <person name="Li J."/>
        </authorList>
    </citation>
    <scope>NUCLEOTIDE SEQUENCE [LARGE SCALE GENOMIC DNA]</scope>
    <source>
        <strain evidence="4 6">JCM 11654</strain>
    </source>
</reference>
<gene>
    <name evidence="5" type="ORF">D9V34_00755</name>
    <name evidence="4" type="ORF">D9V34_13050</name>
</gene>
<feature type="compositionally biased region" description="Basic and acidic residues" evidence="2">
    <location>
        <begin position="307"/>
        <end position="316"/>
    </location>
</feature>
<dbReference type="Gene3D" id="3.40.570.10">
    <property type="entry name" value="Extracellular Endonuclease, subunit A"/>
    <property type="match status" value="1"/>
</dbReference>
<feature type="domain" description="Type VII secretion system protein EssD-like" evidence="3">
    <location>
        <begin position="379"/>
        <end position="498"/>
    </location>
</feature>
<comment type="caution">
    <text evidence="4">The sequence shown here is derived from an EMBL/GenBank/DDBJ whole genome shotgun (WGS) entry which is preliminary data.</text>
</comment>
<feature type="coiled-coil region" evidence="1">
    <location>
        <begin position="217"/>
        <end position="244"/>
    </location>
</feature>
<dbReference type="EMBL" id="RCUY01000001">
    <property type="protein sequence ID" value="RLP84562.1"/>
    <property type="molecule type" value="Genomic_DNA"/>
</dbReference>
<organism evidence="4 6">
    <name type="scientific">Mycetocola lacteus</name>
    <dbReference type="NCBI Taxonomy" id="76637"/>
    <lineage>
        <taxon>Bacteria</taxon>
        <taxon>Bacillati</taxon>
        <taxon>Actinomycetota</taxon>
        <taxon>Actinomycetes</taxon>
        <taxon>Micrococcales</taxon>
        <taxon>Microbacteriaceae</taxon>
        <taxon>Mycetocola</taxon>
    </lineage>
</organism>
<dbReference type="InterPro" id="IPR044927">
    <property type="entry name" value="Endonuclea_NS_2"/>
</dbReference>
<dbReference type="EMBL" id="RCUY01000011">
    <property type="protein sequence ID" value="RLP80777.1"/>
    <property type="molecule type" value="Genomic_DNA"/>
</dbReference>
<evidence type="ECO:0000313" key="4">
    <source>
        <dbReference type="EMBL" id="RLP80777.1"/>
    </source>
</evidence>
<dbReference type="Proteomes" id="UP000269438">
    <property type="component" value="Unassembled WGS sequence"/>
</dbReference>
<keyword evidence="1" id="KW-0175">Coiled coil</keyword>
<name>A0A3L7AKI3_9MICO</name>
<keyword evidence="6" id="KW-1185">Reference proteome</keyword>
<proteinExistence type="predicted"/>
<evidence type="ECO:0000313" key="6">
    <source>
        <dbReference type="Proteomes" id="UP000269438"/>
    </source>
</evidence>
<accession>A0A3L7AKI3</accession>
<feature type="compositionally biased region" description="Low complexity" evidence="2">
    <location>
        <begin position="269"/>
        <end position="278"/>
    </location>
</feature>
<dbReference type="OrthoDB" id="2086631at2"/>
<evidence type="ECO:0000256" key="2">
    <source>
        <dbReference type="SAM" id="MobiDB-lite"/>
    </source>
</evidence>
<dbReference type="Pfam" id="PF13930">
    <property type="entry name" value="Endonuclea_NS_2"/>
    <property type="match status" value="1"/>
</dbReference>
<evidence type="ECO:0000313" key="5">
    <source>
        <dbReference type="EMBL" id="RLP84562.1"/>
    </source>
</evidence>
<protein>
    <recommendedName>
        <fullName evidence="3">Type VII secretion system protein EssD-like domain-containing protein</fullName>
    </recommendedName>
</protein>
<dbReference type="InterPro" id="IPR044929">
    <property type="entry name" value="DNA/RNA_non-sp_Endonuclease_sf"/>
</dbReference>
<dbReference type="AlphaFoldDB" id="A0A3L7AKI3"/>
<evidence type="ECO:0000259" key="3">
    <source>
        <dbReference type="Pfam" id="PF13930"/>
    </source>
</evidence>
<dbReference type="RefSeq" id="WP_121687047.1">
    <property type="nucleotide sequence ID" value="NZ_RCUY01000001.1"/>
</dbReference>